<organism evidence="7">
    <name type="scientific">Capitella teleta</name>
    <name type="common">Polychaete worm</name>
    <dbReference type="NCBI Taxonomy" id="283909"/>
    <lineage>
        <taxon>Eukaryota</taxon>
        <taxon>Metazoa</taxon>
        <taxon>Spiralia</taxon>
        <taxon>Lophotrochozoa</taxon>
        <taxon>Annelida</taxon>
        <taxon>Polychaeta</taxon>
        <taxon>Sedentaria</taxon>
        <taxon>Scolecida</taxon>
        <taxon>Capitellidae</taxon>
        <taxon>Capitella</taxon>
    </lineage>
</organism>
<gene>
    <name evidence="7" type="ORF">CAPTEDRAFT_166920</name>
</gene>
<comment type="subcellular location">
    <subcellularLocation>
        <location evidence="1">Membrane</location>
        <topology evidence="1">Multi-pass membrane protein</topology>
    </subcellularLocation>
</comment>
<dbReference type="InterPro" id="IPR011701">
    <property type="entry name" value="MFS"/>
</dbReference>
<evidence type="ECO:0000313" key="8">
    <source>
        <dbReference type="EnsemblMetazoa" id="CapteP166920"/>
    </source>
</evidence>
<dbReference type="PANTHER" id="PTHR24002:SF3">
    <property type="entry name" value="SOLUTE CARRIER FAMILY 22 MEMBER 18"/>
    <property type="match status" value="1"/>
</dbReference>
<dbReference type="CDD" id="cd17390">
    <property type="entry name" value="MFS_MFSD9"/>
    <property type="match status" value="1"/>
</dbReference>
<dbReference type="GO" id="GO:0005635">
    <property type="term" value="C:nuclear envelope"/>
    <property type="evidence" value="ECO:0007669"/>
    <property type="project" value="TreeGrafter"/>
</dbReference>
<evidence type="ECO:0000256" key="1">
    <source>
        <dbReference type="ARBA" id="ARBA00004141"/>
    </source>
</evidence>
<dbReference type="HOGENOM" id="CLU_001265_10_12_1"/>
<dbReference type="Pfam" id="PF07690">
    <property type="entry name" value="MFS_1"/>
    <property type="match status" value="1"/>
</dbReference>
<evidence type="ECO:0000313" key="9">
    <source>
        <dbReference type="Proteomes" id="UP000014760"/>
    </source>
</evidence>
<name>R7UB65_CAPTE</name>
<keyword evidence="9" id="KW-1185">Reference proteome</keyword>
<dbReference type="OMA" id="RFVRCLY"/>
<dbReference type="SUPFAM" id="SSF103473">
    <property type="entry name" value="MFS general substrate transporter"/>
    <property type="match status" value="1"/>
</dbReference>
<feature type="domain" description="Major facilitator superfamily (MFS) profile" evidence="6">
    <location>
        <begin position="11"/>
        <end position="397"/>
    </location>
</feature>
<evidence type="ECO:0000259" key="6">
    <source>
        <dbReference type="PROSITE" id="PS50850"/>
    </source>
</evidence>
<keyword evidence="3 5" id="KW-1133">Transmembrane helix</keyword>
<dbReference type="STRING" id="283909.R7UB65"/>
<evidence type="ECO:0000256" key="2">
    <source>
        <dbReference type="ARBA" id="ARBA00022692"/>
    </source>
</evidence>
<dbReference type="GO" id="GO:0016020">
    <property type="term" value="C:membrane"/>
    <property type="evidence" value="ECO:0007669"/>
    <property type="project" value="UniProtKB-SubCell"/>
</dbReference>
<feature type="transmembrane region" description="Helical" evidence="5">
    <location>
        <begin position="218"/>
        <end position="235"/>
    </location>
</feature>
<dbReference type="EMBL" id="AMQN01001489">
    <property type="status" value="NOT_ANNOTATED_CDS"/>
    <property type="molecule type" value="Genomic_DNA"/>
</dbReference>
<dbReference type="PANTHER" id="PTHR24002">
    <property type="entry name" value="SOLUTE CARRIER FAMILY 22 MEMBER 18"/>
    <property type="match status" value="1"/>
</dbReference>
<dbReference type="EnsemblMetazoa" id="CapteT166920">
    <property type="protein sequence ID" value="CapteP166920"/>
    <property type="gene ID" value="CapteG166920"/>
</dbReference>
<feature type="transmembrane region" description="Helical" evidence="5">
    <location>
        <begin position="77"/>
        <end position="103"/>
    </location>
</feature>
<keyword evidence="4 5" id="KW-0472">Membrane</keyword>
<feature type="transmembrane region" description="Helical" evidence="5">
    <location>
        <begin position="339"/>
        <end position="362"/>
    </location>
</feature>
<protein>
    <recommendedName>
        <fullName evidence="6">Major facilitator superfamily (MFS) profile domain-containing protein</fullName>
    </recommendedName>
</protein>
<keyword evidence="2 5" id="KW-0812">Transmembrane</keyword>
<feature type="transmembrane region" description="Helical" evidence="5">
    <location>
        <begin position="255"/>
        <end position="274"/>
    </location>
</feature>
<feature type="transmembrane region" description="Helical" evidence="5">
    <location>
        <begin position="374"/>
        <end position="392"/>
    </location>
</feature>
<evidence type="ECO:0000256" key="3">
    <source>
        <dbReference type="ARBA" id="ARBA00022989"/>
    </source>
</evidence>
<reference evidence="8" key="3">
    <citation type="submission" date="2015-06" db="UniProtKB">
        <authorList>
            <consortium name="EnsemblMetazoa"/>
        </authorList>
    </citation>
    <scope>IDENTIFICATION</scope>
</reference>
<feature type="transmembrane region" description="Helical" evidence="5">
    <location>
        <begin position="163"/>
        <end position="185"/>
    </location>
</feature>
<dbReference type="InterPro" id="IPR001958">
    <property type="entry name" value="Tet-R_TetA/multi-R_MdtG-like"/>
</dbReference>
<dbReference type="Gene3D" id="1.20.1250.20">
    <property type="entry name" value="MFS general substrate transporter like domains"/>
    <property type="match status" value="1"/>
</dbReference>
<dbReference type="PRINTS" id="PR01035">
    <property type="entry name" value="TCRTETA"/>
</dbReference>
<dbReference type="InterPro" id="IPR036259">
    <property type="entry name" value="MFS_trans_sf"/>
</dbReference>
<dbReference type="GO" id="GO:0022857">
    <property type="term" value="F:transmembrane transporter activity"/>
    <property type="evidence" value="ECO:0007669"/>
    <property type="project" value="InterPro"/>
</dbReference>
<dbReference type="PROSITE" id="PS50850">
    <property type="entry name" value="MFS"/>
    <property type="match status" value="1"/>
</dbReference>
<dbReference type="EMBL" id="KB303020">
    <property type="protein sequence ID" value="ELU03605.1"/>
    <property type="molecule type" value="Genomic_DNA"/>
</dbReference>
<feature type="transmembrane region" description="Helical" evidence="5">
    <location>
        <begin position="46"/>
        <end position="65"/>
    </location>
</feature>
<reference evidence="7 9" key="2">
    <citation type="journal article" date="2013" name="Nature">
        <title>Insights into bilaterian evolution from three spiralian genomes.</title>
        <authorList>
            <person name="Simakov O."/>
            <person name="Marletaz F."/>
            <person name="Cho S.J."/>
            <person name="Edsinger-Gonzales E."/>
            <person name="Havlak P."/>
            <person name="Hellsten U."/>
            <person name="Kuo D.H."/>
            <person name="Larsson T."/>
            <person name="Lv J."/>
            <person name="Arendt D."/>
            <person name="Savage R."/>
            <person name="Osoegawa K."/>
            <person name="de Jong P."/>
            <person name="Grimwood J."/>
            <person name="Chapman J.A."/>
            <person name="Shapiro H."/>
            <person name="Aerts A."/>
            <person name="Otillar R.P."/>
            <person name="Terry A.Y."/>
            <person name="Boore J.L."/>
            <person name="Grigoriev I.V."/>
            <person name="Lindberg D.R."/>
            <person name="Seaver E.C."/>
            <person name="Weisblat D.A."/>
            <person name="Putnam N.H."/>
            <person name="Rokhsar D.S."/>
        </authorList>
    </citation>
    <scope>NUCLEOTIDE SEQUENCE</scope>
    <source>
        <strain evidence="7 9">I ESC-2004</strain>
    </source>
</reference>
<proteinExistence type="predicted"/>
<evidence type="ECO:0000256" key="5">
    <source>
        <dbReference type="SAM" id="Phobius"/>
    </source>
</evidence>
<sequence length="400" mass="42289">MGLNKSSTLHISTVIYIVGFLDLFAVSLIIPLLASHARSLGASPTVTGLLGSVYGGIQLFSSPLVGHWSDLSGRRYVLMLCLLLSASGYAMLTCASTLLLLFLARLPPGLFKHTQNLSRSFLAEASPNVDHARALGRYNAVSSVGFIVGPIIGGHLAESANGLAWTASLTTACFITCTGIVWLLVPEPSNQVQQQHKPAESDSLLSPLSFIGRIEWSHLWDVFLVRFLLGCAVLVSRNNFTMLLEYKYDASPSTVGYVISYGSVVSTVGGWYVGSIAKFYQDDMRLLMHAAIAQTVGLVAVGLAPSLGVLILCTTPLSISSAVARVCSTNITITRATGAEIGALLGLGASIMSISRMLAPFFGGVAQEVSASGSTYLGAMFAAAATLLLIFMPSHKHKTL</sequence>
<accession>R7UB65</accession>
<dbReference type="InterPro" id="IPR020846">
    <property type="entry name" value="MFS_dom"/>
</dbReference>
<dbReference type="AlphaFoldDB" id="R7UB65"/>
<feature type="transmembrane region" description="Helical" evidence="5">
    <location>
        <begin position="286"/>
        <end position="303"/>
    </location>
</feature>
<reference evidence="9" key="1">
    <citation type="submission" date="2012-12" db="EMBL/GenBank/DDBJ databases">
        <authorList>
            <person name="Hellsten U."/>
            <person name="Grimwood J."/>
            <person name="Chapman J.A."/>
            <person name="Shapiro H."/>
            <person name="Aerts A."/>
            <person name="Otillar R.P."/>
            <person name="Terry A.Y."/>
            <person name="Boore J.L."/>
            <person name="Simakov O."/>
            <person name="Marletaz F."/>
            <person name="Cho S.-J."/>
            <person name="Edsinger-Gonzales E."/>
            <person name="Havlak P."/>
            <person name="Kuo D.-H."/>
            <person name="Larsson T."/>
            <person name="Lv J."/>
            <person name="Arendt D."/>
            <person name="Savage R."/>
            <person name="Osoegawa K."/>
            <person name="de Jong P."/>
            <person name="Lindberg D.R."/>
            <person name="Seaver E.C."/>
            <person name="Weisblat D.A."/>
            <person name="Putnam N.H."/>
            <person name="Grigoriev I.V."/>
            <person name="Rokhsar D.S."/>
        </authorList>
    </citation>
    <scope>NUCLEOTIDE SEQUENCE</scope>
    <source>
        <strain evidence="9">I ESC-2004</strain>
    </source>
</reference>
<feature type="transmembrane region" description="Helical" evidence="5">
    <location>
        <begin position="138"/>
        <end position="157"/>
    </location>
</feature>
<feature type="transmembrane region" description="Helical" evidence="5">
    <location>
        <begin position="14"/>
        <end position="34"/>
    </location>
</feature>
<dbReference type="Proteomes" id="UP000014760">
    <property type="component" value="Unassembled WGS sequence"/>
</dbReference>
<evidence type="ECO:0000256" key="4">
    <source>
        <dbReference type="ARBA" id="ARBA00023136"/>
    </source>
</evidence>
<dbReference type="OrthoDB" id="10262656at2759"/>
<evidence type="ECO:0000313" key="7">
    <source>
        <dbReference type="EMBL" id="ELU03605.1"/>
    </source>
</evidence>